<dbReference type="InterPro" id="IPR013520">
    <property type="entry name" value="Ribonucl_H"/>
</dbReference>
<keyword evidence="2" id="KW-0269">Exonuclease</keyword>
<keyword evidence="3" id="KW-1185">Reference proteome</keyword>
<feature type="domain" description="BRCT" evidence="1">
    <location>
        <begin position="210"/>
        <end position="300"/>
    </location>
</feature>
<dbReference type="GO" id="GO:0004527">
    <property type="term" value="F:exonuclease activity"/>
    <property type="evidence" value="ECO:0007669"/>
    <property type="project" value="UniProtKB-KW"/>
</dbReference>
<keyword evidence="2" id="KW-0378">Hydrolase</keyword>
<dbReference type="Proteomes" id="UP001282284">
    <property type="component" value="Unassembled WGS sequence"/>
</dbReference>
<gene>
    <name evidence="2" type="ORF">QT711_00220</name>
</gene>
<dbReference type="PANTHER" id="PTHR30231">
    <property type="entry name" value="DNA POLYMERASE III SUBUNIT EPSILON"/>
    <property type="match status" value="1"/>
</dbReference>
<sequence>MNFVTIDFETANSSRASICSIGLAKYENGKLVQTLETFINPEDEFDYYNIEIHGITEEMVKDAPTFIDYYPLLSDFIEHHTVLAHYAAFDMSVLRHACNKYSLDYPLFKYSCTYQLSKKLLPNELNYKLNSLAAKYQYEFTHHDALEDAKACGHVLLKLFEETNTNSFIDLLSLADLSLGEHFSDRYRPSQTKFYKSSRMDITTTVTEFNQNHVLFNKTVTFTGTLKSMVRKEAAQKVVDLGGIYGNGVTKNTAFLVVGDYDLTQFGAGFLSSKMKKASQLKEQGQNIEIVGEQEFLKML</sequence>
<dbReference type="Gene3D" id="3.40.50.10190">
    <property type="entry name" value="BRCT domain"/>
    <property type="match status" value="1"/>
</dbReference>
<proteinExistence type="predicted"/>
<evidence type="ECO:0000313" key="3">
    <source>
        <dbReference type="Proteomes" id="UP001282284"/>
    </source>
</evidence>
<dbReference type="RefSeq" id="WP_317941480.1">
    <property type="nucleotide sequence ID" value="NZ_JAUBDI010000001.1"/>
</dbReference>
<comment type="caution">
    <text evidence="2">The sequence shown here is derived from an EMBL/GenBank/DDBJ whole genome shotgun (WGS) entry which is preliminary data.</text>
</comment>
<dbReference type="InterPro" id="IPR036420">
    <property type="entry name" value="BRCT_dom_sf"/>
</dbReference>
<organism evidence="2 3">
    <name type="scientific">Sporosarcina saromensis</name>
    <dbReference type="NCBI Taxonomy" id="359365"/>
    <lineage>
        <taxon>Bacteria</taxon>
        <taxon>Bacillati</taxon>
        <taxon>Bacillota</taxon>
        <taxon>Bacilli</taxon>
        <taxon>Bacillales</taxon>
        <taxon>Caryophanaceae</taxon>
        <taxon>Sporosarcina</taxon>
    </lineage>
</organism>
<dbReference type="InterPro" id="IPR036397">
    <property type="entry name" value="RNaseH_sf"/>
</dbReference>
<reference evidence="2 3" key="1">
    <citation type="submission" date="2023-06" db="EMBL/GenBank/DDBJ databases">
        <title>Sporosarcina sp. nov., isolated from Korean traditional fermented seafood 'Jeotgal'.</title>
        <authorList>
            <person name="Yang A.I."/>
            <person name="Shin N.-R."/>
        </authorList>
    </citation>
    <scope>NUCLEOTIDE SEQUENCE [LARGE SCALE GENOMIC DNA]</scope>
    <source>
        <strain evidence="2 3">KCTC13119</strain>
    </source>
</reference>
<evidence type="ECO:0000313" key="2">
    <source>
        <dbReference type="EMBL" id="MDW0111586.1"/>
    </source>
</evidence>
<accession>A0ABU4G3P4</accession>
<dbReference type="SUPFAM" id="SSF53098">
    <property type="entry name" value="Ribonuclease H-like"/>
    <property type="match status" value="1"/>
</dbReference>
<evidence type="ECO:0000259" key="1">
    <source>
        <dbReference type="PROSITE" id="PS50172"/>
    </source>
</evidence>
<dbReference type="CDD" id="cd17748">
    <property type="entry name" value="BRCT_DNA_ligase_like"/>
    <property type="match status" value="1"/>
</dbReference>
<dbReference type="CDD" id="cd06130">
    <property type="entry name" value="DNA_pol_III_epsilon_like"/>
    <property type="match status" value="1"/>
</dbReference>
<dbReference type="PROSITE" id="PS50172">
    <property type="entry name" value="BRCT"/>
    <property type="match status" value="1"/>
</dbReference>
<dbReference type="InterPro" id="IPR001357">
    <property type="entry name" value="BRCT_dom"/>
</dbReference>
<dbReference type="SMART" id="SM00479">
    <property type="entry name" value="EXOIII"/>
    <property type="match status" value="1"/>
</dbReference>
<keyword evidence="2" id="KW-0540">Nuclease</keyword>
<dbReference type="Gene3D" id="3.30.420.10">
    <property type="entry name" value="Ribonuclease H-like superfamily/Ribonuclease H"/>
    <property type="match status" value="1"/>
</dbReference>
<protein>
    <submittedName>
        <fullName evidence="2">Exonuclease domain-containing protein</fullName>
    </submittedName>
</protein>
<dbReference type="Pfam" id="PF00533">
    <property type="entry name" value="BRCT"/>
    <property type="match status" value="1"/>
</dbReference>
<dbReference type="InterPro" id="IPR012337">
    <property type="entry name" value="RNaseH-like_sf"/>
</dbReference>
<dbReference type="Pfam" id="PF00929">
    <property type="entry name" value="RNase_T"/>
    <property type="match status" value="1"/>
</dbReference>
<dbReference type="EMBL" id="JAUBDI010000001">
    <property type="protein sequence ID" value="MDW0111586.1"/>
    <property type="molecule type" value="Genomic_DNA"/>
</dbReference>
<name>A0ABU4G3P4_9BACL</name>
<dbReference type="SUPFAM" id="SSF52113">
    <property type="entry name" value="BRCT domain"/>
    <property type="match status" value="1"/>
</dbReference>
<dbReference type="PANTHER" id="PTHR30231:SF42">
    <property type="entry name" value="EXONUCLEASE"/>
    <property type="match status" value="1"/>
</dbReference>